<dbReference type="GeneID" id="25281075"/>
<accession>A0A072PEP6</accession>
<organism evidence="1 2">
    <name type="scientific">Exophiala aquamarina CBS 119918</name>
    <dbReference type="NCBI Taxonomy" id="1182545"/>
    <lineage>
        <taxon>Eukaryota</taxon>
        <taxon>Fungi</taxon>
        <taxon>Dikarya</taxon>
        <taxon>Ascomycota</taxon>
        <taxon>Pezizomycotina</taxon>
        <taxon>Eurotiomycetes</taxon>
        <taxon>Chaetothyriomycetidae</taxon>
        <taxon>Chaetothyriales</taxon>
        <taxon>Herpotrichiellaceae</taxon>
        <taxon>Exophiala</taxon>
    </lineage>
</organism>
<dbReference type="RefSeq" id="XP_013260822.1">
    <property type="nucleotide sequence ID" value="XM_013405368.1"/>
</dbReference>
<dbReference type="AlphaFoldDB" id="A0A072PEP6"/>
<evidence type="ECO:0008006" key="3">
    <source>
        <dbReference type="Google" id="ProtNLM"/>
    </source>
</evidence>
<name>A0A072PEP6_9EURO</name>
<reference evidence="1 2" key="1">
    <citation type="submission" date="2013-03" db="EMBL/GenBank/DDBJ databases">
        <title>The Genome Sequence of Exophiala aquamarina CBS 119918.</title>
        <authorList>
            <consortium name="The Broad Institute Genomics Platform"/>
            <person name="Cuomo C."/>
            <person name="de Hoog S."/>
            <person name="Gorbushina A."/>
            <person name="Walker B."/>
            <person name="Young S.K."/>
            <person name="Zeng Q."/>
            <person name="Gargeya S."/>
            <person name="Fitzgerald M."/>
            <person name="Haas B."/>
            <person name="Abouelleil A."/>
            <person name="Allen A.W."/>
            <person name="Alvarado L."/>
            <person name="Arachchi H.M."/>
            <person name="Berlin A.M."/>
            <person name="Chapman S.B."/>
            <person name="Gainer-Dewar J."/>
            <person name="Goldberg J."/>
            <person name="Griggs A."/>
            <person name="Gujja S."/>
            <person name="Hansen M."/>
            <person name="Howarth C."/>
            <person name="Imamovic A."/>
            <person name="Ireland A."/>
            <person name="Larimer J."/>
            <person name="McCowan C."/>
            <person name="Murphy C."/>
            <person name="Pearson M."/>
            <person name="Poon T.W."/>
            <person name="Priest M."/>
            <person name="Roberts A."/>
            <person name="Saif S."/>
            <person name="Shea T."/>
            <person name="Sisk P."/>
            <person name="Sykes S."/>
            <person name="Wortman J."/>
            <person name="Nusbaum C."/>
            <person name="Birren B."/>
        </authorList>
    </citation>
    <scope>NUCLEOTIDE SEQUENCE [LARGE SCALE GENOMIC DNA]</scope>
    <source>
        <strain evidence="1 2">CBS 119918</strain>
    </source>
</reference>
<dbReference type="SUPFAM" id="SSF55486">
    <property type="entry name" value="Metalloproteases ('zincins'), catalytic domain"/>
    <property type="match status" value="1"/>
</dbReference>
<proteinExistence type="predicted"/>
<dbReference type="STRING" id="1182545.A0A072PEP6"/>
<dbReference type="Gene3D" id="3.40.390.10">
    <property type="entry name" value="Collagenase (Catalytic Domain)"/>
    <property type="match status" value="1"/>
</dbReference>
<dbReference type="InterPro" id="IPR024079">
    <property type="entry name" value="MetalloPept_cat_dom_sf"/>
</dbReference>
<evidence type="ECO:0000313" key="1">
    <source>
        <dbReference type="EMBL" id="KEF58232.1"/>
    </source>
</evidence>
<keyword evidence="2" id="KW-1185">Reference proteome</keyword>
<sequence>MWAAATDWNSKDLGISLQWTVNPAEAAFEEVYGGPHDTAVAEAFFPNQQRPRKVLVYEKTFTPIGLARMRNSFQHELGHIMGLRHEHASTTVEPSLVILVGVENPLSIMGYKSERSILPTDVSWTKYFYTLANGTTLRSEQNVFSWLIHDYSP</sequence>
<dbReference type="EMBL" id="AMGV01000004">
    <property type="protein sequence ID" value="KEF58232.1"/>
    <property type="molecule type" value="Genomic_DNA"/>
</dbReference>
<dbReference type="OrthoDB" id="406838at2759"/>
<dbReference type="GO" id="GO:0008237">
    <property type="term" value="F:metallopeptidase activity"/>
    <property type="evidence" value="ECO:0007669"/>
    <property type="project" value="InterPro"/>
</dbReference>
<dbReference type="Proteomes" id="UP000027920">
    <property type="component" value="Unassembled WGS sequence"/>
</dbReference>
<dbReference type="VEuPathDB" id="FungiDB:A1O9_06158"/>
<evidence type="ECO:0000313" key="2">
    <source>
        <dbReference type="Proteomes" id="UP000027920"/>
    </source>
</evidence>
<dbReference type="HOGENOM" id="CLU_1713253_0_0_1"/>
<protein>
    <recommendedName>
        <fullName evidence="3">Peptidase M10 metallopeptidase domain-containing protein</fullName>
    </recommendedName>
</protein>
<gene>
    <name evidence="1" type="ORF">A1O9_06158</name>
</gene>
<comment type="caution">
    <text evidence="1">The sequence shown here is derived from an EMBL/GenBank/DDBJ whole genome shotgun (WGS) entry which is preliminary data.</text>
</comment>